<accession>A0A368KW74</accession>
<feature type="transmembrane region" description="Helical" evidence="8">
    <location>
        <begin position="970"/>
        <end position="992"/>
    </location>
</feature>
<gene>
    <name evidence="9" type="ORF">DTL42_01640</name>
</gene>
<keyword evidence="5 8" id="KW-0812">Transmembrane</keyword>
<evidence type="ECO:0000256" key="5">
    <source>
        <dbReference type="ARBA" id="ARBA00022692"/>
    </source>
</evidence>
<evidence type="ECO:0000256" key="8">
    <source>
        <dbReference type="SAM" id="Phobius"/>
    </source>
</evidence>
<feature type="transmembrane region" description="Helical" evidence="8">
    <location>
        <begin position="919"/>
        <end position="942"/>
    </location>
</feature>
<dbReference type="GO" id="GO:0042910">
    <property type="term" value="F:xenobiotic transmembrane transporter activity"/>
    <property type="evidence" value="ECO:0007669"/>
    <property type="project" value="TreeGrafter"/>
</dbReference>
<dbReference type="PANTHER" id="PTHR32063">
    <property type="match status" value="1"/>
</dbReference>
<evidence type="ECO:0000256" key="3">
    <source>
        <dbReference type="ARBA" id="ARBA00022448"/>
    </source>
</evidence>
<dbReference type="Gene3D" id="3.30.70.1320">
    <property type="entry name" value="Multidrug efflux transporter AcrB pore domain like"/>
    <property type="match status" value="1"/>
</dbReference>
<feature type="transmembrane region" description="Helical" evidence="8">
    <location>
        <begin position="895"/>
        <end position="913"/>
    </location>
</feature>
<comment type="similarity">
    <text evidence="2">Belongs to the resistance-nodulation-cell division (RND) (TC 2.A.6) family.</text>
</comment>
<dbReference type="SUPFAM" id="SSF82693">
    <property type="entry name" value="Multidrug efflux transporter AcrB pore domain, PN1, PN2, PC1 and PC2 subdomains"/>
    <property type="match status" value="2"/>
</dbReference>
<dbReference type="PRINTS" id="PR00702">
    <property type="entry name" value="ACRIFLAVINRP"/>
</dbReference>
<reference evidence="9 10" key="1">
    <citation type="submission" date="2018-07" db="EMBL/GenBank/DDBJ databases">
        <title>Comparative genomes isolates from brazilian mangrove.</title>
        <authorList>
            <person name="De Araujo J.E."/>
            <person name="Taketani R.G."/>
            <person name="Silva M.C.P."/>
            <person name="Lourenco M.V."/>
            <person name="Oliveira V.M."/>
            <person name="Andreote F.D."/>
        </authorList>
    </citation>
    <scope>NUCLEOTIDE SEQUENCE [LARGE SCALE GENOMIC DNA]</scope>
    <source>
        <strain evidence="9 10">HEX PRIS-MGV</strain>
    </source>
</reference>
<dbReference type="EMBL" id="QPEX01000010">
    <property type="protein sequence ID" value="RCS53897.1"/>
    <property type="molecule type" value="Genomic_DNA"/>
</dbReference>
<dbReference type="RefSeq" id="WP_114366961.1">
    <property type="nucleotide sequence ID" value="NZ_QPEX01000010.1"/>
</dbReference>
<evidence type="ECO:0000256" key="6">
    <source>
        <dbReference type="ARBA" id="ARBA00022989"/>
    </source>
</evidence>
<feature type="transmembrane region" description="Helical" evidence="8">
    <location>
        <begin position="869"/>
        <end position="888"/>
    </location>
</feature>
<name>A0A368KW74_9BACT</name>
<dbReference type="PANTHER" id="PTHR32063:SF24">
    <property type="entry name" value="CATION EFFLUX SYSTEM (ACRB_ACRD_ACRF FAMILY)"/>
    <property type="match status" value="1"/>
</dbReference>
<evidence type="ECO:0000256" key="2">
    <source>
        <dbReference type="ARBA" id="ARBA00010942"/>
    </source>
</evidence>
<feature type="transmembrane region" description="Helical" evidence="8">
    <location>
        <begin position="533"/>
        <end position="555"/>
    </location>
</feature>
<comment type="subcellular location">
    <subcellularLocation>
        <location evidence="1">Cell membrane</location>
        <topology evidence="1">Multi-pass membrane protein</topology>
    </subcellularLocation>
</comment>
<dbReference type="SUPFAM" id="SSF82866">
    <property type="entry name" value="Multidrug efflux transporter AcrB transmembrane domain"/>
    <property type="match status" value="2"/>
</dbReference>
<feature type="transmembrane region" description="Helical" evidence="8">
    <location>
        <begin position="366"/>
        <end position="386"/>
    </location>
</feature>
<keyword evidence="4" id="KW-1003">Cell membrane</keyword>
<keyword evidence="6 8" id="KW-1133">Transmembrane helix</keyword>
<sequence>MVQHIIEWSLNNRFIVMLLAVVLLGAGAVSVTTLPLDAVPDLTNVQVQVLTTSPSLGPVEVEQFITFPVENALSGLPNVDEIRSISRFGLSAVTVAFKDGTDIYWARNLVTERLQQARESIPPGMGDPQLGPIATGMSEIYQFEVKSDEGYDYSLMDLRTILDWQIAFQLRSVPGVIEVNTFGGELKTYEVQVDPNKLLNFKISLNHIFEALQENNANAGGGYITHGAEQRLIRGEGLIQNLDDIRNIVLDSRMDGTPIRISDIAEVRFAPMLRQGAVTRDGNREAVTGMVMMLMGGNSRQVVEDVKHKIEEIEKTLPAGVHIDTFYDRTELVEKTIHTIAENIGVGVILVIIMLFLLLGDIRAGLIVSAAIPLSAMCALIAMKMAGVSANLMSLGAVDFGVIVDGAVVMIENAVRSASHYKRTHGNAGIVPKEVFKESAKEVGTPILFAGVIVIIVFLPILSLQGVEGKMFRPMAFTFMSALTGALILSVTVMPVMASLFLARRISAGDTFLVRKLKHWYEPMLNYSMRRPAIMLGTAFAIFAVSVLVAARFGVEFVPKLDEGDIAIQAVRLPSVSLETSLEMTKAMERTLLKFPQVETVISKTGRPEIANDPMGVHQTDILVRMKSPDEWPEKIDKTELVEQMQAALEKEVPSNSYGFTQPIELRVQELVAGVRSDIGISIYGDDLDVLKEQGDRVVRALNQVEGAADVQAQQVAGLPYLRVKIRRDAIGRYGINASDILSAIQVVGGHPVGEVFEGQRRFPLQVRLAPKSREDVETLKQIKIEDPQGRQIPISQLADIVIEEGPSEISRHAIRRRLLVQCNVRGRDLAGFVADAQATIDREVKLPPGYTLTWGGQFQNLEQASQRLMIAVPVALFLIFSLLYITFSSVKLTLLIYLNVPIAATGGIFALWMRGMPFSISAGVGFIALFGIAVMNGVVLIEHIRHLRHSGKDQTTSVVQGAIDRLRPVLMTATCGALGFVPMAISGSAGAEVQRPLATVVIGGLVTCTILTLLVLPAIYRWFEPVENTSPAQ</sequence>
<evidence type="ECO:0000256" key="7">
    <source>
        <dbReference type="ARBA" id="ARBA00023136"/>
    </source>
</evidence>
<dbReference type="InterPro" id="IPR027463">
    <property type="entry name" value="AcrB_DN_DC_subdom"/>
</dbReference>
<dbReference type="AlphaFoldDB" id="A0A368KW74"/>
<protein>
    <submittedName>
        <fullName evidence="9">AcrB/AcrD/AcrF family protein</fullName>
    </submittedName>
</protein>
<feature type="transmembrane region" description="Helical" evidence="8">
    <location>
        <begin position="340"/>
        <end position="359"/>
    </location>
</feature>
<feature type="transmembrane region" description="Helical" evidence="8">
    <location>
        <begin position="392"/>
        <end position="415"/>
    </location>
</feature>
<dbReference type="Gene3D" id="3.30.2090.10">
    <property type="entry name" value="Multidrug efflux transporter AcrB TolC docking domain, DN and DC subdomains"/>
    <property type="match status" value="2"/>
</dbReference>
<dbReference type="SUPFAM" id="SSF82714">
    <property type="entry name" value="Multidrug efflux transporter AcrB TolC docking domain, DN and DC subdomains"/>
    <property type="match status" value="2"/>
</dbReference>
<feature type="transmembrane region" description="Helical" evidence="8">
    <location>
        <begin position="479"/>
        <end position="503"/>
    </location>
</feature>
<feature type="transmembrane region" description="Helical" evidence="8">
    <location>
        <begin position="447"/>
        <end position="467"/>
    </location>
</feature>
<dbReference type="Gene3D" id="1.20.1640.10">
    <property type="entry name" value="Multidrug efflux transporter AcrB transmembrane domain"/>
    <property type="match status" value="2"/>
</dbReference>
<feature type="transmembrane region" description="Helical" evidence="8">
    <location>
        <begin position="998"/>
        <end position="1021"/>
    </location>
</feature>
<dbReference type="Proteomes" id="UP000253562">
    <property type="component" value="Unassembled WGS sequence"/>
</dbReference>
<dbReference type="InterPro" id="IPR004763">
    <property type="entry name" value="CusA-like"/>
</dbReference>
<organism evidence="9 10">
    <name type="scientific">Bremerella cremea</name>
    <dbReference type="NCBI Taxonomy" id="1031537"/>
    <lineage>
        <taxon>Bacteria</taxon>
        <taxon>Pseudomonadati</taxon>
        <taxon>Planctomycetota</taxon>
        <taxon>Planctomycetia</taxon>
        <taxon>Pirellulales</taxon>
        <taxon>Pirellulaceae</taxon>
        <taxon>Bremerella</taxon>
    </lineage>
</organism>
<dbReference type="InterPro" id="IPR001036">
    <property type="entry name" value="Acrflvin-R"/>
</dbReference>
<dbReference type="GO" id="GO:0008324">
    <property type="term" value="F:monoatomic cation transmembrane transporter activity"/>
    <property type="evidence" value="ECO:0007669"/>
    <property type="project" value="InterPro"/>
</dbReference>
<dbReference type="Gene3D" id="3.30.70.1430">
    <property type="entry name" value="Multidrug efflux transporter AcrB pore domain"/>
    <property type="match status" value="2"/>
</dbReference>
<evidence type="ECO:0000313" key="9">
    <source>
        <dbReference type="EMBL" id="RCS53897.1"/>
    </source>
</evidence>
<evidence type="ECO:0000313" key="10">
    <source>
        <dbReference type="Proteomes" id="UP000253562"/>
    </source>
</evidence>
<dbReference type="Gene3D" id="3.30.70.1440">
    <property type="entry name" value="Multidrug efflux transporter AcrB pore domain"/>
    <property type="match status" value="1"/>
</dbReference>
<dbReference type="OrthoDB" id="219750at2"/>
<dbReference type="GO" id="GO:0005886">
    <property type="term" value="C:plasma membrane"/>
    <property type="evidence" value="ECO:0007669"/>
    <property type="project" value="UniProtKB-SubCell"/>
</dbReference>
<keyword evidence="3" id="KW-0813">Transport</keyword>
<dbReference type="Pfam" id="PF00873">
    <property type="entry name" value="ACR_tran"/>
    <property type="match status" value="1"/>
</dbReference>
<dbReference type="NCBIfam" id="TIGR00914">
    <property type="entry name" value="2A0601"/>
    <property type="match status" value="1"/>
</dbReference>
<evidence type="ECO:0000256" key="4">
    <source>
        <dbReference type="ARBA" id="ARBA00022475"/>
    </source>
</evidence>
<proteinExistence type="inferred from homology"/>
<keyword evidence="7 8" id="KW-0472">Membrane</keyword>
<evidence type="ECO:0000256" key="1">
    <source>
        <dbReference type="ARBA" id="ARBA00004651"/>
    </source>
</evidence>
<comment type="caution">
    <text evidence="9">The sequence shown here is derived from an EMBL/GenBank/DDBJ whole genome shotgun (WGS) entry which is preliminary data.</text>
</comment>